<evidence type="ECO:0000256" key="2">
    <source>
        <dbReference type="ARBA" id="ARBA00022723"/>
    </source>
</evidence>
<dbReference type="GO" id="GO:0004497">
    <property type="term" value="F:monooxygenase activity"/>
    <property type="evidence" value="ECO:0007669"/>
    <property type="project" value="UniProtKB-KW"/>
</dbReference>
<dbReference type="EMBL" id="NKUJ01000008">
    <property type="protein sequence ID" value="RMJ19475.1"/>
    <property type="molecule type" value="Genomic_DNA"/>
</dbReference>
<dbReference type="InterPro" id="IPR050364">
    <property type="entry name" value="Cytochrome_P450_fung"/>
</dbReference>
<dbReference type="Proteomes" id="UP000277212">
    <property type="component" value="Unassembled WGS sequence"/>
</dbReference>
<evidence type="ECO:0000256" key="4">
    <source>
        <dbReference type="ARBA" id="ARBA00023004"/>
    </source>
</evidence>
<keyword evidence="4 5" id="KW-0408">Iron</keyword>
<keyword evidence="7" id="KW-0812">Transmembrane</keyword>
<dbReference type="PANTHER" id="PTHR46300">
    <property type="entry name" value="P450, PUTATIVE (EUROFUNG)-RELATED-RELATED"/>
    <property type="match status" value="1"/>
</dbReference>
<gene>
    <name evidence="8" type="ORF">CDV36_000862</name>
</gene>
<reference evidence="8 9" key="1">
    <citation type="submission" date="2017-06" db="EMBL/GenBank/DDBJ databases">
        <title>Comparative genomic analysis of Ambrosia Fusariam Clade fungi.</title>
        <authorList>
            <person name="Stajich J.E."/>
            <person name="Carrillo J."/>
            <person name="Kijimoto T."/>
            <person name="Eskalen A."/>
            <person name="O'Donnell K."/>
            <person name="Kasson M."/>
        </authorList>
    </citation>
    <scope>NUCLEOTIDE SEQUENCE [LARGE SCALE GENOMIC DNA]</scope>
    <source>
        <strain evidence="8">UCR3666</strain>
    </source>
</reference>
<dbReference type="SUPFAM" id="SSF48264">
    <property type="entry name" value="Cytochrome P450"/>
    <property type="match status" value="1"/>
</dbReference>
<dbReference type="STRING" id="2010991.A0A3M2SQC0"/>
<dbReference type="PRINTS" id="PR00385">
    <property type="entry name" value="P450"/>
</dbReference>
<dbReference type="PROSITE" id="PS00086">
    <property type="entry name" value="CYTOCHROME_P450"/>
    <property type="match status" value="1"/>
</dbReference>
<dbReference type="OrthoDB" id="1470350at2759"/>
<dbReference type="InterPro" id="IPR001128">
    <property type="entry name" value="Cyt_P450"/>
</dbReference>
<keyword evidence="2 5" id="KW-0479">Metal-binding</keyword>
<keyword evidence="7" id="KW-0472">Membrane</keyword>
<dbReference type="InterPro" id="IPR002401">
    <property type="entry name" value="Cyt_P450_E_grp-I"/>
</dbReference>
<comment type="similarity">
    <text evidence="1 6">Belongs to the cytochrome P450 family.</text>
</comment>
<name>A0A3M2SQC0_9HYPO</name>
<dbReference type="Pfam" id="PF00067">
    <property type="entry name" value="p450"/>
    <property type="match status" value="1"/>
</dbReference>
<feature type="transmembrane region" description="Helical" evidence="7">
    <location>
        <begin position="6"/>
        <end position="23"/>
    </location>
</feature>
<evidence type="ECO:0000313" key="8">
    <source>
        <dbReference type="EMBL" id="RMJ19475.1"/>
    </source>
</evidence>
<protein>
    <recommendedName>
        <fullName evidence="10">Cytochrome P450</fullName>
    </recommendedName>
</protein>
<evidence type="ECO:0000256" key="5">
    <source>
        <dbReference type="PIRSR" id="PIRSR602401-1"/>
    </source>
</evidence>
<keyword evidence="5 6" id="KW-0349">Heme</keyword>
<proteinExistence type="inferred from homology"/>
<evidence type="ECO:0000256" key="1">
    <source>
        <dbReference type="ARBA" id="ARBA00010617"/>
    </source>
</evidence>
<keyword evidence="3 6" id="KW-0560">Oxidoreductase</keyword>
<keyword evidence="6" id="KW-0503">Monooxygenase</keyword>
<organism evidence="8 9">
    <name type="scientific">Fusarium kuroshium</name>
    <dbReference type="NCBI Taxonomy" id="2010991"/>
    <lineage>
        <taxon>Eukaryota</taxon>
        <taxon>Fungi</taxon>
        <taxon>Dikarya</taxon>
        <taxon>Ascomycota</taxon>
        <taxon>Pezizomycotina</taxon>
        <taxon>Sordariomycetes</taxon>
        <taxon>Hypocreomycetidae</taxon>
        <taxon>Hypocreales</taxon>
        <taxon>Nectriaceae</taxon>
        <taxon>Fusarium</taxon>
        <taxon>Fusarium solani species complex</taxon>
    </lineage>
</organism>
<dbReference type="InterPro" id="IPR036396">
    <property type="entry name" value="Cyt_P450_sf"/>
</dbReference>
<sequence length="522" mass="59144">MFDTTPIVITLLLAIVTAAYIFLRKDNEGLGPRKFPFFGDLHHSPVDKPLMNWDAWAKQNGPIATAKLFGIVPIIILNTSEVVTELFNKRSQWYSNRPRSVRMEMMTGAGPGKSKFTLLHDYDADLQLYHRILSPTIGAPSTPRYKPLMELESLQLLVDLIALAERNEDHITSIRTVYPLFERTQGSIIMSLHYGMRVPTCEETILHQVVNMQAKLSHLVAHPGLPDSLPALRHLPALVSPWKRHANKIYNEQTKLYMKLMNHGRQCEGWNATKQIIEATGKQAQGPQISDLDLSFVLATSIQGGMETSPRQILWLFAGLVQNRAFLKKVHTVLDDVVGHDRLPGFPDRPKLSLIDAAVHELLRWRPVAPGSVPRRADRDDDYKGIKIRKGTMIMANAWGIGRDEAVFDPSLGSLDDYVPERWLIHDGNNGQPKLRRDLPLAAFGQGRRSCLGKKVALDGMFIQVARLLWAFDIEPVEEVDSWKMDVVGLMIMPNDFRFKLKPRSIWAEATIKQEWNKADEH</sequence>
<keyword evidence="9" id="KW-1185">Reference proteome</keyword>
<dbReference type="InterPro" id="IPR017972">
    <property type="entry name" value="Cyt_P450_CS"/>
</dbReference>
<keyword evidence="7" id="KW-1133">Transmembrane helix</keyword>
<evidence type="ECO:0000256" key="3">
    <source>
        <dbReference type="ARBA" id="ARBA00023002"/>
    </source>
</evidence>
<evidence type="ECO:0000256" key="7">
    <source>
        <dbReference type="SAM" id="Phobius"/>
    </source>
</evidence>
<dbReference type="GO" id="GO:0016705">
    <property type="term" value="F:oxidoreductase activity, acting on paired donors, with incorporation or reduction of molecular oxygen"/>
    <property type="evidence" value="ECO:0007669"/>
    <property type="project" value="InterPro"/>
</dbReference>
<comment type="caution">
    <text evidence="8">The sequence shown here is derived from an EMBL/GenBank/DDBJ whole genome shotgun (WGS) entry which is preliminary data.</text>
</comment>
<dbReference type="AlphaFoldDB" id="A0A3M2SQC0"/>
<dbReference type="PANTHER" id="PTHR46300:SF9">
    <property type="entry name" value="P450, PUTATIVE-RELATED"/>
    <property type="match status" value="1"/>
</dbReference>
<evidence type="ECO:0000313" key="9">
    <source>
        <dbReference type="Proteomes" id="UP000277212"/>
    </source>
</evidence>
<dbReference type="Gene3D" id="1.10.630.10">
    <property type="entry name" value="Cytochrome P450"/>
    <property type="match status" value="1"/>
</dbReference>
<accession>A0A3M2SQC0</accession>
<dbReference type="PRINTS" id="PR00463">
    <property type="entry name" value="EP450I"/>
</dbReference>
<evidence type="ECO:0008006" key="10">
    <source>
        <dbReference type="Google" id="ProtNLM"/>
    </source>
</evidence>
<feature type="binding site" description="axial binding residue" evidence="5">
    <location>
        <position position="451"/>
    </location>
    <ligand>
        <name>heme</name>
        <dbReference type="ChEBI" id="CHEBI:30413"/>
    </ligand>
    <ligandPart>
        <name>Fe</name>
        <dbReference type="ChEBI" id="CHEBI:18248"/>
    </ligandPart>
</feature>
<evidence type="ECO:0000256" key="6">
    <source>
        <dbReference type="RuleBase" id="RU000461"/>
    </source>
</evidence>
<dbReference type="GO" id="GO:0005506">
    <property type="term" value="F:iron ion binding"/>
    <property type="evidence" value="ECO:0007669"/>
    <property type="project" value="InterPro"/>
</dbReference>
<comment type="cofactor">
    <cofactor evidence="5">
        <name>heme</name>
        <dbReference type="ChEBI" id="CHEBI:30413"/>
    </cofactor>
</comment>
<dbReference type="GO" id="GO:0020037">
    <property type="term" value="F:heme binding"/>
    <property type="evidence" value="ECO:0007669"/>
    <property type="project" value="InterPro"/>
</dbReference>